<feature type="compositionally biased region" description="Basic and acidic residues" evidence="1">
    <location>
        <begin position="86"/>
        <end position="96"/>
    </location>
</feature>
<accession>A0AAN9N2I6</accession>
<feature type="compositionally biased region" description="Basic and acidic residues" evidence="1">
    <location>
        <begin position="64"/>
        <end position="80"/>
    </location>
</feature>
<sequence>MDDDKEIQSHPSLPSGSPMLSLWANERIMVTIAVPELSNSLALALLIQQPSKGNSGGGGGSDRGLLERRHDGSTDRRMGREVSGTEQRKSETKALERGGGYCERQRGLHEA</sequence>
<reference evidence="2 3" key="1">
    <citation type="submission" date="2024-01" db="EMBL/GenBank/DDBJ databases">
        <title>The genomes of 5 underutilized Papilionoideae crops provide insights into root nodulation and disease resistanc.</title>
        <authorList>
            <person name="Jiang F."/>
        </authorList>
    </citation>
    <scope>NUCLEOTIDE SEQUENCE [LARGE SCALE GENOMIC DNA]</scope>
    <source>
        <strain evidence="2">JINMINGXINNONG_FW02</strain>
        <tissue evidence="2">Leaves</tissue>
    </source>
</reference>
<organism evidence="2 3">
    <name type="scientific">Phaseolus coccineus</name>
    <name type="common">Scarlet runner bean</name>
    <name type="synonym">Phaseolus multiflorus</name>
    <dbReference type="NCBI Taxonomy" id="3886"/>
    <lineage>
        <taxon>Eukaryota</taxon>
        <taxon>Viridiplantae</taxon>
        <taxon>Streptophyta</taxon>
        <taxon>Embryophyta</taxon>
        <taxon>Tracheophyta</taxon>
        <taxon>Spermatophyta</taxon>
        <taxon>Magnoliopsida</taxon>
        <taxon>eudicotyledons</taxon>
        <taxon>Gunneridae</taxon>
        <taxon>Pentapetalae</taxon>
        <taxon>rosids</taxon>
        <taxon>fabids</taxon>
        <taxon>Fabales</taxon>
        <taxon>Fabaceae</taxon>
        <taxon>Papilionoideae</taxon>
        <taxon>50 kb inversion clade</taxon>
        <taxon>NPAAA clade</taxon>
        <taxon>indigoferoid/millettioid clade</taxon>
        <taxon>Phaseoleae</taxon>
        <taxon>Phaseolus</taxon>
    </lineage>
</organism>
<feature type="region of interest" description="Disordered" evidence="1">
    <location>
        <begin position="49"/>
        <end position="111"/>
    </location>
</feature>
<dbReference type="AlphaFoldDB" id="A0AAN9N2I6"/>
<evidence type="ECO:0000256" key="1">
    <source>
        <dbReference type="SAM" id="MobiDB-lite"/>
    </source>
</evidence>
<evidence type="ECO:0000313" key="2">
    <source>
        <dbReference type="EMBL" id="KAK7364451.1"/>
    </source>
</evidence>
<comment type="caution">
    <text evidence="2">The sequence shown here is derived from an EMBL/GenBank/DDBJ whole genome shotgun (WGS) entry which is preliminary data.</text>
</comment>
<name>A0AAN9N2I6_PHACN</name>
<protein>
    <submittedName>
        <fullName evidence="2">Uncharacterized protein</fullName>
    </submittedName>
</protein>
<keyword evidence="3" id="KW-1185">Reference proteome</keyword>
<proteinExistence type="predicted"/>
<gene>
    <name evidence="2" type="ORF">VNO80_13122</name>
</gene>
<dbReference type="Proteomes" id="UP001374584">
    <property type="component" value="Unassembled WGS sequence"/>
</dbReference>
<dbReference type="EMBL" id="JAYMYR010000005">
    <property type="protein sequence ID" value="KAK7364451.1"/>
    <property type="molecule type" value="Genomic_DNA"/>
</dbReference>
<evidence type="ECO:0000313" key="3">
    <source>
        <dbReference type="Proteomes" id="UP001374584"/>
    </source>
</evidence>